<dbReference type="PROSITE" id="PS51257">
    <property type="entry name" value="PROKAR_LIPOPROTEIN"/>
    <property type="match status" value="1"/>
</dbReference>
<feature type="chain" id="PRO_5045225148" description="DUF3558 domain-containing protein" evidence="1">
    <location>
        <begin position="18"/>
        <end position="139"/>
    </location>
</feature>
<dbReference type="Proteomes" id="UP000708347">
    <property type="component" value="Unassembled WGS sequence"/>
</dbReference>
<evidence type="ECO:0000256" key="1">
    <source>
        <dbReference type="SAM" id="SignalP"/>
    </source>
</evidence>
<evidence type="ECO:0008006" key="4">
    <source>
        <dbReference type="Google" id="ProtNLM"/>
    </source>
</evidence>
<evidence type="ECO:0000313" key="3">
    <source>
        <dbReference type="Proteomes" id="UP000708347"/>
    </source>
</evidence>
<reference evidence="2 3" key="1">
    <citation type="submission" date="2019-05" db="EMBL/GenBank/DDBJ databases">
        <title>Mycolicibacterium sphagni ENV482 genome assembly.</title>
        <authorList>
            <person name="Chen W."/>
            <person name="Faulkner N.W."/>
            <person name="Hyman M.R."/>
        </authorList>
    </citation>
    <scope>NUCLEOTIDE SEQUENCE [LARGE SCALE GENOMIC DNA]</scope>
    <source>
        <strain evidence="2 3">ENV482</strain>
    </source>
</reference>
<comment type="caution">
    <text evidence="2">The sequence shown here is derived from an EMBL/GenBank/DDBJ whole genome shotgun (WGS) entry which is preliminary data.</text>
</comment>
<sequence length="139" mass="14324">MRRQCGLMVLVLAAVLAGCGGHDSHGAGGTGPGAPVMLNDISVATVLDAMAKAKLPVLNARDTTSSRCPEAGCVQATDTDTVSILKFPSTGRAELYAAAVRDMLQVEDIVVVYAPTLTDGQKAAYGQVVKHTMLTPVSP</sequence>
<keyword evidence="1" id="KW-0732">Signal</keyword>
<proteinExistence type="predicted"/>
<protein>
    <recommendedName>
        <fullName evidence="4">DUF3558 domain-containing protein</fullName>
    </recommendedName>
</protein>
<name>A0ABX2JL67_9MYCO</name>
<accession>A0ABX2JL67</accession>
<feature type="signal peptide" evidence="1">
    <location>
        <begin position="1"/>
        <end position="17"/>
    </location>
</feature>
<gene>
    <name evidence="2" type="ORF">FEG63_01730</name>
</gene>
<dbReference type="EMBL" id="VBSB01000002">
    <property type="protein sequence ID" value="NTY58271.1"/>
    <property type="molecule type" value="Genomic_DNA"/>
</dbReference>
<evidence type="ECO:0000313" key="2">
    <source>
        <dbReference type="EMBL" id="NTY58271.1"/>
    </source>
</evidence>
<dbReference type="RefSeq" id="WP_174396273.1">
    <property type="nucleotide sequence ID" value="NZ_VBSB01000002.1"/>
</dbReference>
<organism evidence="2 3">
    <name type="scientific">Mycolicibacterium sphagni</name>
    <dbReference type="NCBI Taxonomy" id="1786"/>
    <lineage>
        <taxon>Bacteria</taxon>
        <taxon>Bacillati</taxon>
        <taxon>Actinomycetota</taxon>
        <taxon>Actinomycetes</taxon>
        <taxon>Mycobacteriales</taxon>
        <taxon>Mycobacteriaceae</taxon>
        <taxon>Mycolicibacterium</taxon>
    </lineage>
</organism>
<keyword evidence="3" id="KW-1185">Reference proteome</keyword>